<evidence type="ECO:0000256" key="3">
    <source>
        <dbReference type="ARBA" id="ARBA00023163"/>
    </source>
</evidence>
<evidence type="ECO:0000256" key="2">
    <source>
        <dbReference type="ARBA" id="ARBA00023125"/>
    </source>
</evidence>
<dbReference type="Gene3D" id="1.10.10.10">
    <property type="entry name" value="Winged helix-like DNA-binding domain superfamily/Winged helix DNA-binding domain"/>
    <property type="match status" value="1"/>
</dbReference>
<dbReference type="InterPro" id="IPR036388">
    <property type="entry name" value="WH-like_DNA-bd_sf"/>
</dbReference>
<dbReference type="STRING" id="1193011.LEP1GSC058_1966"/>
<dbReference type="InterPro" id="IPR016181">
    <property type="entry name" value="Acyl_CoA_acyltransferase"/>
</dbReference>
<feature type="domain" description="HTH marR-type" evidence="4">
    <location>
        <begin position="1"/>
        <end position="136"/>
    </location>
</feature>
<dbReference type="PANTHER" id="PTHR42756:SF1">
    <property type="entry name" value="TRANSCRIPTIONAL REPRESSOR OF EMRAB OPERON"/>
    <property type="match status" value="1"/>
</dbReference>
<dbReference type="SUPFAM" id="SSF46785">
    <property type="entry name" value="Winged helix' DNA-binding domain"/>
    <property type="match status" value="1"/>
</dbReference>
<evidence type="ECO:0000259" key="4">
    <source>
        <dbReference type="PROSITE" id="PS50995"/>
    </source>
</evidence>
<evidence type="ECO:0000313" key="6">
    <source>
        <dbReference type="EMBL" id="EPG75472.1"/>
    </source>
</evidence>
<dbReference type="Proteomes" id="UP000014540">
    <property type="component" value="Unassembled WGS sequence"/>
</dbReference>
<sequence>MEQYIDIIRDFNRYYTNALGLLNTRFLDSKYSLTEARLIFEIGQESQCTASQLANLLDIDKGYLSRTLKKFEQNGLITRTKNKLDSRILNLHLTKRGKQALSQLNKASRREISDMIAYCSDTDRSNLVSSMDTIRKILSQTEMAVSIREKNIGDLGYIIYRHAILYANEFDFNESFEEYVIQGISDYLKNRSSLDKIWIAECNHQLVGAVALLQVGREKGQIRWLYTEPKYRNLGIGKNLLSKAIEYGQNHYSQISLWTLNHLHAARNLYKRFHFVCTESKRNDNWNTGLIEEKWELYL</sequence>
<dbReference type="InterPro" id="IPR011991">
    <property type="entry name" value="ArsR-like_HTH"/>
</dbReference>
<organism evidence="6 7">
    <name type="scientific">Leptospira fainei serovar Hurstbridge str. BUT 6</name>
    <dbReference type="NCBI Taxonomy" id="1193011"/>
    <lineage>
        <taxon>Bacteria</taxon>
        <taxon>Pseudomonadati</taxon>
        <taxon>Spirochaetota</taxon>
        <taxon>Spirochaetia</taxon>
        <taxon>Leptospirales</taxon>
        <taxon>Leptospiraceae</taxon>
        <taxon>Leptospira</taxon>
    </lineage>
</organism>
<reference evidence="6" key="1">
    <citation type="submission" date="2013-04" db="EMBL/GenBank/DDBJ databases">
        <authorList>
            <person name="Harkins D.M."/>
            <person name="Durkin A.S."/>
            <person name="Selengut J.D."/>
            <person name="Sanka R."/>
            <person name="DePew J."/>
            <person name="Purushe J."/>
            <person name="Ahmed A."/>
            <person name="van der Linden H."/>
            <person name="Goris M.G.A."/>
            <person name="Hartskeerl R.A."/>
            <person name="Vinetz J.M."/>
            <person name="Sutton G.G."/>
            <person name="Nelson W.C."/>
            <person name="Fouts D.E."/>
        </authorList>
    </citation>
    <scope>NUCLEOTIDE SEQUENCE [LARGE SCALE GENOMIC DNA]</scope>
    <source>
        <strain evidence="6">BUT 6</strain>
    </source>
</reference>
<evidence type="ECO:0000313" key="7">
    <source>
        <dbReference type="Proteomes" id="UP000014540"/>
    </source>
</evidence>
<dbReference type="GO" id="GO:0003700">
    <property type="term" value="F:DNA-binding transcription factor activity"/>
    <property type="evidence" value="ECO:0007669"/>
    <property type="project" value="InterPro"/>
</dbReference>
<dbReference type="GO" id="GO:0016747">
    <property type="term" value="F:acyltransferase activity, transferring groups other than amino-acyl groups"/>
    <property type="evidence" value="ECO:0007669"/>
    <property type="project" value="InterPro"/>
</dbReference>
<dbReference type="Pfam" id="PF01047">
    <property type="entry name" value="MarR"/>
    <property type="match status" value="1"/>
</dbReference>
<dbReference type="SUPFAM" id="SSF55729">
    <property type="entry name" value="Acyl-CoA N-acyltransferases (Nat)"/>
    <property type="match status" value="1"/>
</dbReference>
<keyword evidence="7" id="KW-1185">Reference proteome</keyword>
<name>S3W5H7_9LEPT</name>
<proteinExistence type="predicted"/>
<accession>S3W5H7</accession>
<keyword evidence="1" id="KW-0805">Transcription regulation</keyword>
<dbReference type="PROSITE" id="PS50995">
    <property type="entry name" value="HTH_MARR_2"/>
    <property type="match status" value="1"/>
</dbReference>
<protein>
    <submittedName>
        <fullName evidence="6">MarR family protein</fullName>
    </submittedName>
</protein>
<keyword evidence="2" id="KW-0238">DNA-binding</keyword>
<evidence type="ECO:0000259" key="5">
    <source>
        <dbReference type="PROSITE" id="PS51186"/>
    </source>
</evidence>
<dbReference type="CDD" id="cd04301">
    <property type="entry name" value="NAT_SF"/>
    <property type="match status" value="1"/>
</dbReference>
<dbReference type="InterPro" id="IPR000182">
    <property type="entry name" value="GNAT_dom"/>
</dbReference>
<feature type="domain" description="N-acetyltransferase" evidence="5">
    <location>
        <begin position="155"/>
        <end position="299"/>
    </location>
</feature>
<dbReference type="PRINTS" id="PR00598">
    <property type="entry name" value="HTHMARR"/>
</dbReference>
<dbReference type="Gene3D" id="3.40.630.30">
    <property type="match status" value="1"/>
</dbReference>
<dbReference type="CDD" id="cd00090">
    <property type="entry name" value="HTH_ARSR"/>
    <property type="match status" value="1"/>
</dbReference>
<dbReference type="AlphaFoldDB" id="S3W5H7"/>
<dbReference type="OrthoDB" id="5419426at2"/>
<dbReference type="InterPro" id="IPR036390">
    <property type="entry name" value="WH_DNA-bd_sf"/>
</dbReference>
<dbReference type="PROSITE" id="PS51186">
    <property type="entry name" value="GNAT"/>
    <property type="match status" value="1"/>
</dbReference>
<dbReference type="InterPro" id="IPR000835">
    <property type="entry name" value="HTH_MarR-typ"/>
</dbReference>
<keyword evidence="3" id="KW-0804">Transcription</keyword>
<dbReference type="Pfam" id="PF00583">
    <property type="entry name" value="Acetyltransf_1"/>
    <property type="match status" value="1"/>
</dbReference>
<dbReference type="EMBL" id="AKWZ02000003">
    <property type="protein sequence ID" value="EPG75472.1"/>
    <property type="molecule type" value="Genomic_DNA"/>
</dbReference>
<comment type="caution">
    <text evidence="6">The sequence shown here is derived from an EMBL/GenBank/DDBJ whole genome shotgun (WGS) entry which is preliminary data.</text>
</comment>
<dbReference type="RefSeq" id="WP_016548560.1">
    <property type="nucleotide sequence ID" value="NZ_AKWZ02000003.1"/>
</dbReference>
<dbReference type="SMART" id="SM00347">
    <property type="entry name" value="HTH_MARR"/>
    <property type="match status" value="1"/>
</dbReference>
<evidence type="ECO:0000256" key="1">
    <source>
        <dbReference type="ARBA" id="ARBA00023015"/>
    </source>
</evidence>
<gene>
    <name evidence="6" type="ORF">LEP1GSC058_1966</name>
</gene>
<dbReference type="PANTHER" id="PTHR42756">
    <property type="entry name" value="TRANSCRIPTIONAL REGULATOR, MARR"/>
    <property type="match status" value="1"/>
</dbReference>
<dbReference type="GO" id="GO:0003677">
    <property type="term" value="F:DNA binding"/>
    <property type="evidence" value="ECO:0007669"/>
    <property type="project" value="UniProtKB-KW"/>
</dbReference>